<dbReference type="GO" id="GO:0003677">
    <property type="term" value="F:DNA binding"/>
    <property type="evidence" value="ECO:0007669"/>
    <property type="project" value="InterPro"/>
</dbReference>
<name>A0A1C2DRD1_9PSED</name>
<feature type="domain" description="Antitoxin Xre-like helix-turn-helix" evidence="2">
    <location>
        <begin position="33"/>
        <end position="93"/>
    </location>
</feature>
<dbReference type="Pfam" id="PF20432">
    <property type="entry name" value="Xre-like-HTH"/>
    <property type="match status" value="1"/>
</dbReference>
<evidence type="ECO:0000259" key="2">
    <source>
        <dbReference type="Pfam" id="PF20432"/>
    </source>
</evidence>
<dbReference type="AlphaFoldDB" id="A0A1C2DRD1"/>
<sequence length="151" mass="16805">MDVPSTLQAAITDNAPSFWLIADQLNARNETERLDYIRSGFPPGWVKVLRNAFRLSNSQLEALLATSVSTLERRQRQQRPLDIVGSERLDRVAALATHAAELFEDQNTARRWMVASNRALNGQTPIALCETEIGARQARRVLSALQHGGVV</sequence>
<proteinExistence type="predicted"/>
<evidence type="ECO:0000259" key="1">
    <source>
        <dbReference type="Pfam" id="PF09722"/>
    </source>
</evidence>
<feature type="domain" description="Antitoxin Xre/MbcA/ParS-like toxin-binding" evidence="1">
    <location>
        <begin position="98"/>
        <end position="148"/>
    </location>
</feature>
<gene>
    <name evidence="3" type="ORF">BBI10_17460</name>
</gene>
<dbReference type="NCBIfam" id="TIGR02293">
    <property type="entry name" value="TAS_TIGR02293"/>
    <property type="match status" value="1"/>
</dbReference>
<accession>A0A1C2DRD1</accession>
<organism evidence="3 4">
    <name type="scientific">Pseudomonas graminis</name>
    <dbReference type="NCBI Taxonomy" id="158627"/>
    <lineage>
        <taxon>Bacteria</taxon>
        <taxon>Pseudomonadati</taxon>
        <taxon>Pseudomonadota</taxon>
        <taxon>Gammaproteobacteria</taxon>
        <taxon>Pseudomonadales</taxon>
        <taxon>Pseudomonadaceae</taxon>
        <taxon>Pseudomonas</taxon>
    </lineage>
</organism>
<comment type="caution">
    <text evidence="3">The sequence shown here is derived from an EMBL/GenBank/DDBJ whole genome shotgun (WGS) entry which is preliminary data.</text>
</comment>
<dbReference type="InterPro" id="IPR046847">
    <property type="entry name" value="Xre-like_HTH"/>
</dbReference>
<dbReference type="Pfam" id="PF09722">
    <property type="entry name" value="Xre_MbcA_ParS_C"/>
    <property type="match status" value="1"/>
</dbReference>
<dbReference type="OrthoDB" id="5824177at2"/>
<reference evidence="3 4" key="1">
    <citation type="submission" date="2016-08" db="EMBL/GenBank/DDBJ databases">
        <title>Whole genome sequence of Pseudomonas graminis strain UASWS1507, a potential biological control agent for agriculture.</title>
        <authorList>
            <person name="Crovadore J."/>
            <person name="Calmin G."/>
            <person name="Chablais R."/>
            <person name="Cochard B."/>
            <person name="Lefort F."/>
        </authorList>
    </citation>
    <scope>NUCLEOTIDE SEQUENCE [LARGE SCALE GENOMIC DNA]</scope>
    <source>
        <strain evidence="3 4">UASWS1507</strain>
    </source>
</reference>
<dbReference type="EMBL" id="MDEN01000065">
    <property type="protein sequence ID" value="OCX17307.1"/>
    <property type="molecule type" value="Genomic_DNA"/>
</dbReference>
<dbReference type="Proteomes" id="UP000095143">
    <property type="component" value="Unassembled WGS sequence"/>
</dbReference>
<protein>
    <submittedName>
        <fullName evidence="3">Uncharacterized protein</fullName>
    </submittedName>
</protein>
<dbReference type="InterPro" id="IPR011979">
    <property type="entry name" value="Antitox_Xre"/>
</dbReference>
<dbReference type="InterPro" id="IPR024467">
    <property type="entry name" value="Xre/MbcA/ParS-like_toxin-bd"/>
</dbReference>
<evidence type="ECO:0000313" key="4">
    <source>
        <dbReference type="Proteomes" id="UP000095143"/>
    </source>
</evidence>
<evidence type="ECO:0000313" key="3">
    <source>
        <dbReference type="EMBL" id="OCX17307.1"/>
    </source>
</evidence>